<reference evidence="3" key="1">
    <citation type="submission" date="2016-10" db="EMBL/GenBank/DDBJ databases">
        <authorList>
            <person name="Varghese N."/>
            <person name="Submissions S."/>
        </authorList>
    </citation>
    <scope>NUCLEOTIDE SEQUENCE [LARGE SCALE GENOMIC DNA]</scope>
    <source>
        <strain evidence="3">CGMCC 1.6199</strain>
    </source>
</reference>
<evidence type="ECO:0000313" key="3">
    <source>
        <dbReference type="Proteomes" id="UP000182347"/>
    </source>
</evidence>
<organism evidence="2 3">
    <name type="scientific">Sediminibacillus halophilus</name>
    <dbReference type="NCBI Taxonomy" id="482461"/>
    <lineage>
        <taxon>Bacteria</taxon>
        <taxon>Bacillati</taxon>
        <taxon>Bacillota</taxon>
        <taxon>Bacilli</taxon>
        <taxon>Bacillales</taxon>
        <taxon>Bacillaceae</taxon>
        <taxon>Sediminibacillus</taxon>
    </lineage>
</organism>
<keyword evidence="1" id="KW-1133">Transmembrane helix</keyword>
<evidence type="ECO:0000313" key="2">
    <source>
        <dbReference type="EMBL" id="SDM82571.1"/>
    </source>
</evidence>
<keyword evidence="1" id="KW-0812">Transmembrane</keyword>
<feature type="transmembrane region" description="Helical" evidence="1">
    <location>
        <begin position="205"/>
        <end position="229"/>
    </location>
</feature>
<feature type="transmembrane region" description="Helical" evidence="1">
    <location>
        <begin position="165"/>
        <end position="185"/>
    </location>
</feature>
<feature type="transmembrane region" description="Helical" evidence="1">
    <location>
        <begin position="102"/>
        <end position="121"/>
    </location>
</feature>
<dbReference type="AlphaFoldDB" id="A0A1G9WE98"/>
<dbReference type="Proteomes" id="UP000182347">
    <property type="component" value="Unassembled WGS sequence"/>
</dbReference>
<dbReference type="EMBL" id="FNHF01000005">
    <property type="protein sequence ID" value="SDM82571.1"/>
    <property type="molecule type" value="Genomic_DNA"/>
</dbReference>
<evidence type="ECO:0008006" key="4">
    <source>
        <dbReference type="Google" id="ProtNLM"/>
    </source>
</evidence>
<proteinExistence type="predicted"/>
<accession>A0A1G9WE98</accession>
<feature type="transmembrane region" description="Helical" evidence="1">
    <location>
        <begin position="41"/>
        <end position="62"/>
    </location>
</feature>
<dbReference type="STRING" id="482461.SAMN05216244_3531"/>
<keyword evidence="3" id="KW-1185">Reference proteome</keyword>
<feature type="transmembrane region" description="Helical" evidence="1">
    <location>
        <begin position="236"/>
        <end position="258"/>
    </location>
</feature>
<evidence type="ECO:0000256" key="1">
    <source>
        <dbReference type="SAM" id="Phobius"/>
    </source>
</evidence>
<gene>
    <name evidence="2" type="ORF">SAMN05216244_3531</name>
</gene>
<feature type="transmembrane region" description="Helical" evidence="1">
    <location>
        <begin position="69"/>
        <end position="87"/>
    </location>
</feature>
<keyword evidence="1" id="KW-0472">Membrane</keyword>
<sequence>MPAPFSFESIAWKRIMLLLSLILLPNYLVMQVQLVGPVDDLIGLCTALDLVIILPLVLYFFGFKKRVSWLVLCAFIFWGLLLANWMIPGEADGYLSYFNQSVIVLEAGVIVLELMLFAFIVKRLPLLFTNYSEEKQEHYHFLLSFSTAIQRTFSFKNERLNKFQFTLRILATDIAAIYYSLFSWRKSPPVMEHGKGHSFTFHKDGSYLGVFMMLVHAMVLEIIAVHIMVAQYSHTAAWLVTGLDIYTLLFIIADYQAIRLSPVVLDSTGIHFQKGIRQYGFVSWERVSGIGKNEKSVKEVDQDRRSVSLALHGLEKEQIPYVIQLKEPVEIRQIFGFKKTIKSLYVKMDEGHTFYETVAAYIKKQKSIY</sequence>
<dbReference type="RefSeq" id="WP_074600558.1">
    <property type="nucleotide sequence ID" value="NZ_FNHF01000005.1"/>
</dbReference>
<name>A0A1G9WE98_9BACI</name>
<protein>
    <recommendedName>
        <fullName evidence="4">Beta-carotene 15,15'-monooxygenase</fullName>
    </recommendedName>
</protein>